<dbReference type="EMBL" id="FTNK01000013">
    <property type="protein sequence ID" value="SIR41935.1"/>
    <property type="molecule type" value="Genomic_DNA"/>
</dbReference>
<proteinExistence type="predicted"/>
<keyword evidence="2" id="KW-1185">Reference proteome</keyword>
<accession>A0ABY1K8P9</accession>
<dbReference type="Proteomes" id="UP000186666">
    <property type="component" value="Unassembled WGS sequence"/>
</dbReference>
<evidence type="ECO:0000313" key="2">
    <source>
        <dbReference type="Proteomes" id="UP000186666"/>
    </source>
</evidence>
<organism evidence="1 2">
    <name type="scientific">Paenibacillus macquariensis</name>
    <dbReference type="NCBI Taxonomy" id="948756"/>
    <lineage>
        <taxon>Bacteria</taxon>
        <taxon>Bacillati</taxon>
        <taxon>Bacillota</taxon>
        <taxon>Bacilli</taxon>
        <taxon>Bacillales</taxon>
        <taxon>Paenibacillaceae</taxon>
        <taxon>Paenibacillus</taxon>
    </lineage>
</organism>
<gene>
    <name evidence="1" type="ORF">SAMN05421578_113102</name>
</gene>
<comment type="caution">
    <text evidence="1">The sequence shown here is derived from an EMBL/GenBank/DDBJ whole genome shotgun (WGS) entry which is preliminary data.</text>
</comment>
<reference evidence="1 2" key="1">
    <citation type="submission" date="2017-01" db="EMBL/GenBank/DDBJ databases">
        <authorList>
            <person name="Varghese N."/>
            <person name="Submissions S."/>
        </authorList>
    </citation>
    <scope>NUCLEOTIDE SEQUENCE [LARGE SCALE GENOMIC DNA]</scope>
    <source>
        <strain evidence="1 2">ATCC 23464</strain>
    </source>
</reference>
<protein>
    <submittedName>
        <fullName evidence="1">Uncharacterized protein</fullName>
    </submittedName>
</protein>
<name>A0ABY1K8P9_9BACL</name>
<sequence>MLHNCGNNTSETDVKYIAFYRKYDYYMYDLIKVNGGSGFAK</sequence>
<evidence type="ECO:0000313" key="1">
    <source>
        <dbReference type="EMBL" id="SIR41935.1"/>
    </source>
</evidence>